<organism evidence="1 2">
    <name type="scientific">Cellvibrio zantedeschiae</name>
    <dbReference type="NCBI Taxonomy" id="1237077"/>
    <lineage>
        <taxon>Bacteria</taxon>
        <taxon>Pseudomonadati</taxon>
        <taxon>Pseudomonadota</taxon>
        <taxon>Gammaproteobacteria</taxon>
        <taxon>Cellvibrionales</taxon>
        <taxon>Cellvibrionaceae</taxon>
        <taxon>Cellvibrio</taxon>
    </lineage>
</organism>
<evidence type="ECO:0008006" key="3">
    <source>
        <dbReference type="Google" id="ProtNLM"/>
    </source>
</evidence>
<sequence length="166" mass="18914">MSNLSLTRVNQKLIQAKILLQGVDEESLSPVHRNSLLEAAAFHLVCAHQHYLREIAETYGLKNIIALRSEHDLITAFNAARKYPAEAQELEDLRKDPASWLSQLQAYYDSLWRIPVRPDTQESENLISLVDTESIAIPEISLSVVRAWQTDFTALVLRQRETSAEF</sequence>
<keyword evidence="2" id="KW-1185">Reference proteome</keyword>
<evidence type="ECO:0000313" key="2">
    <source>
        <dbReference type="Proteomes" id="UP000619761"/>
    </source>
</evidence>
<dbReference type="InterPro" id="IPR046493">
    <property type="entry name" value="DUF6586"/>
</dbReference>
<name>A0ABQ3B2U1_9GAMM</name>
<dbReference type="Proteomes" id="UP000619761">
    <property type="component" value="Unassembled WGS sequence"/>
</dbReference>
<dbReference type="RefSeq" id="WP_189417310.1">
    <property type="nucleotide sequence ID" value="NZ_BMYZ01000001.1"/>
</dbReference>
<dbReference type="Pfam" id="PF20227">
    <property type="entry name" value="DUF6586"/>
    <property type="match status" value="1"/>
</dbReference>
<evidence type="ECO:0000313" key="1">
    <source>
        <dbReference type="EMBL" id="GGY71587.1"/>
    </source>
</evidence>
<protein>
    <recommendedName>
        <fullName evidence="3">HEPN domain-containing protein</fullName>
    </recommendedName>
</protein>
<dbReference type="EMBL" id="BMYZ01000001">
    <property type="protein sequence ID" value="GGY71587.1"/>
    <property type="molecule type" value="Genomic_DNA"/>
</dbReference>
<reference evidence="2" key="1">
    <citation type="journal article" date="2019" name="Int. J. Syst. Evol. Microbiol.">
        <title>The Global Catalogue of Microorganisms (GCM) 10K type strain sequencing project: providing services to taxonomists for standard genome sequencing and annotation.</title>
        <authorList>
            <consortium name="The Broad Institute Genomics Platform"/>
            <consortium name="The Broad Institute Genome Sequencing Center for Infectious Disease"/>
            <person name="Wu L."/>
            <person name="Ma J."/>
        </authorList>
    </citation>
    <scope>NUCLEOTIDE SEQUENCE [LARGE SCALE GENOMIC DNA]</scope>
    <source>
        <strain evidence="2">KCTC 32239</strain>
    </source>
</reference>
<accession>A0ABQ3B2U1</accession>
<proteinExistence type="predicted"/>
<comment type="caution">
    <text evidence="1">The sequence shown here is derived from an EMBL/GenBank/DDBJ whole genome shotgun (WGS) entry which is preliminary data.</text>
</comment>
<gene>
    <name evidence="1" type="ORF">GCM10011613_15490</name>
</gene>